<evidence type="ECO:0000313" key="2">
    <source>
        <dbReference type="EMBL" id="PSR62506.1"/>
    </source>
</evidence>
<dbReference type="AlphaFoldDB" id="A0A2T2Z407"/>
<evidence type="ECO:0000313" key="3">
    <source>
        <dbReference type="Proteomes" id="UP000241647"/>
    </source>
</evidence>
<organism evidence="2 3">
    <name type="scientific">Nocardia nova</name>
    <dbReference type="NCBI Taxonomy" id="37330"/>
    <lineage>
        <taxon>Bacteria</taxon>
        <taxon>Bacillati</taxon>
        <taxon>Actinomycetota</taxon>
        <taxon>Actinomycetes</taxon>
        <taxon>Mycobacteriales</taxon>
        <taxon>Nocardiaceae</taxon>
        <taxon>Nocardia</taxon>
    </lineage>
</organism>
<gene>
    <name evidence="2" type="ORF">C8259_16440</name>
</gene>
<dbReference type="Proteomes" id="UP000241647">
    <property type="component" value="Unassembled WGS sequence"/>
</dbReference>
<comment type="caution">
    <text evidence="2">The sequence shown here is derived from an EMBL/GenBank/DDBJ whole genome shotgun (WGS) entry which is preliminary data.</text>
</comment>
<name>A0A2T2Z407_9NOCA</name>
<dbReference type="EMBL" id="PYHS01000007">
    <property type="protein sequence ID" value="PSR62506.1"/>
    <property type="molecule type" value="Genomic_DNA"/>
</dbReference>
<feature type="region of interest" description="Disordered" evidence="1">
    <location>
        <begin position="66"/>
        <end position="98"/>
    </location>
</feature>
<proteinExistence type="predicted"/>
<evidence type="ECO:0000256" key="1">
    <source>
        <dbReference type="SAM" id="MobiDB-lite"/>
    </source>
</evidence>
<sequence>MCDASATPGKACIADSITRDQLSRSAWSGPCIGLEHPDTEAAAISMMIADNTERAVLTHLYNRTPDPKLRIAPAPGPNDTRPPAVSSRTLGSGPMNSF</sequence>
<protein>
    <submittedName>
        <fullName evidence="2">Uncharacterized protein</fullName>
    </submittedName>
</protein>
<accession>A0A2T2Z407</accession>
<reference evidence="2 3" key="1">
    <citation type="submission" date="2018-02" db="EMBL/GenBank/DDBJ databases">
        <title>8 Nocardia nova and 1 Nocardia cyriacigeorgica strain used for evolution to TMP-SMX.</title>
        <authorList>
            <person name="Mehta H."/>
            <person name="Weng J."/>
            <person name="Shamoo Y."/>
        </authorList>
    </citation>
    <scope>NUCLEOTIDE SEQUENCE [LARGE SCALE GENOMIC DNA]</scope>
    <source>
        <strain evidence="2 3">ATCC 33727</strain>
    </source>
</reference>
<feature type="compositionally biased region" description="Polar residues" evidence="1">
    <location>
        <begin position="86"/>
        <end position="98"/>
    </location>
</feature>